<name>N2A483_9FIRM</name>
<dbReference type="PANTHER" id="PTHR13696:SF99">
    <property type="entry name" value="COBYRINIC ACID AC-DIAMIDE SYNTHASE"/>
    <property type="match status" value="1"/>
</dbReference>
<keyword evidence="8" id="KW-1185">Reference proteome</keyword>
<dbReference type="FunFam" id="3.40.50.300:FF:000285">
    <property type="entry name" value="Sporulation initiation inhibitor Soj"/>
    <property type="match status" value="1"/>
</dbReference>
<dbReference type="SUPFAM" id="SSF52540">
    <property type="entry name" value="P-loop containing nucleoside triphosphate hydrolases"/>
    <property type="match status" value="1"/>
</dbReference>
<dbReference type="AlphaFoldDB" id="N2A483"/>
<comment type="subunit">
    <text evidence="3">Dimerizes in the presence of ATP but not ADP; ATP-binding is required for double-stranded (ds)DNA-binding. Interacts with DnaA.</text>
</comment>
<accession>A0A3R8JVL6</accession>
<protein>
    <recommendedName>
        <fullName evidence="4">Sporulation initiation inhibitor protein Soj</fullName>
    </recommendedName>
</protein>
<evidence type="ECO:0000256" key="3">
    <source>
        <dbReference type="ARBA" id="ARBA00062323"/>
    </source>
</evidence>
<dbReference type="EMBL" id="VIRB01000058">
    <property type="protein sequence ID" value="NDO68778.1"/>
    <property type="molecule type" value="Genomic_DNA"/>
</dbReference>
<comment type="similarity">
    <text evidence="1">Belongs to the ParA family.</text>
</comment>
<evidence type="ECO:0000313" key="7">
    <source>
        <dbReference type="EMBL" id="RRK35471.1"/>
    </source>
</evidence>
<evidence type="ECO:0000256" key="4">
    <source>
        <dbReference type="ARBA" id="ARBA00071824"/>
    </source>
</evidence>
<dbReference type="Pfam" id="PF13614">
    <property type="entry name" value="AAA_31"/>
    <property type="match status" value="1"/>
</dbReference>
<dbReference type="InterPro" id="IPR025669">
    <property type="entry name" value="AAA_dom"/>
</dbReference>
<proteinExistence type="inferred from homology"/>
<dbReference type="PIRSF" id="PIRSF009320">
    <property type="entry name" value="Nuc_binding_HP_1000"/>
    <property type="match status" value="1"/>
</dbReference>
<evidence type="ECO:0000256" key="1">
    <source>
        <dbReference type="ARBA" id="ARBA00006976"/>
    </source>
</evidence>
<dbReference type="STRING" id="2044587.C824_05249"/>
<dbReference type="Proteomes" id="UP000274920">
    <property type="component" value="Unassembled WGS sequence"/>
</dbReference>
<dbReference type="CDD" id="cd02042">
    <property type="entry name" value="ParAB_family"/>
    <property type="match status" value="1"/>
</dbReference>
<dbReference type="Proteomes" id="UP000474104">
    <property type="component" value="Unassembled WGS sequence"/>
</dbReference>
<evidence type="ECO:0000256" key="2">
    <source>
        <dbReference type="ARBA" id="ARBA00049360"/>
    </source>
</evidence>
<dbReference type="Gene3D" id="3.40.50.300">
    <property type="entry name" value="P-loop containing nucleotide triphosphate hydrolases"/>
    <property type="match status" value="1"/>
</dbReference>
<dbReference type="OrthoDB" id="9815116at2"/>
<gene>
    <name evidence="7" type="ORF">EBB54_21595</name>
    <name evidence="6" type="ORF">FMM80_08810</name>
</gene>
<dbReference type="RefSeq" id="WP_004072164.1">
    <property type="nucleotide sequence ID" value="NZ_CASCYM010000011.1"/>
</dbReference>
<evidence type="ECO:0000259" key="5">
    <source>
        <dbReference type="Pfam" id="PF13614"/>
    </source>
</evidence>
<reference evidence="6 9" key="2">
    <citation type="submission" date="2019-07" db="EMBL/GenBank/DDBJ databases">
        <title>Draft genome sequences of 15 bacterial species constituting the stable defined intestinal microbiota of the GM15 gnotobiotic mouse model.</title>
        <authorList>
            <person name="Elie C."/>
            <person name="Mathieu A."/>
            <person name="Saliou A."/>
            <person name="Darnaud M."/>
            <person name="Leulier F."/>
            <person name="Tamellini A."/>
        </authorList>
    </citation>
    <scope>NUCLEOTIDE SEQUENCE [LARGE SCALE GENOMIC DNA]</scope>
    <source>
        <strain evidence="9">ASF 502</strain>
        <strain evidence="6">MD300</strain>
    </source>
</reference>
<dbReference type="PANTHER" id="PTHR13696">
    <property type="entry name" value="P-LOOP CONTAINING NUCLEOSIDE TRIPHOSPHATE HYDROLASE"/>
    <property type="match status" value="1"/>
</dbReference>
<accession>N2A483</accession>
<dbReference type="InterPro" id="IPR027417">
    <property type="entry name" value="P-loop_NTPase"/>
</dbReference>
<dbReference type="eggNOG" id="COG1192">
    <property type="taxonomic scope" value="Bacteria"/>
</dbReference>
<dbReference type="EMBL" id="RHJS01000002">
    <property type="protein sequence ID" value="RRK35471.1"/>
    <property type="molecule type" value="Genomic_DNA"/>
</dbReference>
<comment type="caution">
    <text evidence="7">The sequence shown here is derived from an EMBL/GenBank/DDBJ whole genome shotgun (WGS) entry which is preliminary data.</text>
</comment>
<evidence type="ECO:0000313" key="9">
    <source>
        <dbReference type="Proteomes" id="UP000474104"/>
    </source>
</evidence>
<dbReference type="HOGENOM" id="CLU_037612_1_4_9"/>
<organism evidence="7 8">
    <name type="scientific">Schaedlerella arabinosiphila</name>
    <dbReference type="NCBI Taxonomy" id="2044587"/>
    <lineage>
        <taxon>Bacteria</taxon>
        <taxon>Bacillati</taxon>
        <taxon>Bacillota</taxon>
        <taxon>Clostridia</taxon>
        <taxon>Lachnospirales</taxon>
        <taxon>Lachnospiraceae</taxon>
        <taxon>Schaedlerella</taxon>
    </lineage>
</organism>
<comment type="catalytic activity">
    <reaction evidence="2">
        <text>ATP + H2O = ADP + phosphate + H(+)</text>
        <dbReference type="Rhea" id="RHEA:13065"/>
        <dbReference type="ChEBI" id="CHEBI:15377"/>
        <dbReference type="ChEBI" id="CHEBI:15378"/>
        <dbReference type="ChEBI" id="CHEBI:30616"/>
        <dbReference type="ChEBI" id="CHEBI:43474"/>
        <dbReference type="ChEBI" id="CHEBI:456216"/>
    </reaction>
</comment>
<evidence type="ECO:0000313" key="6">
    <source>
        <dbReference type="EMBL" id="NDO68778.1"/>
    </source>
</evidence>
<sequence>MATIIVLTNQKGGVGKTTTSTALAAGLVSFYHKKVLAIDLDPQGNMGFSLGLDIEDGRTIHDVMTGRTSAREAIQETDYCDVITSNILLSSAELDFNFSDRELLLKKSLAPVAADYDFIIIDTPPALNILTVNAYAMANYLIIPMAPEILSLLAVTQIKETIDSVRESLNPHLDVLGILLTKYNPRTVLAREVKEMAENIAAQIGTCVFDTQIRSSVSVAEAPAHGLSIFDYAPRAKPSEDYMSFIKEIRIMMRTKTLQEVR</sequence>
<feature type="domain" description="AAA" evidence="5">
    <location>
        <begin position="3"/>
        <end position="174"/>
    </location>
</feature>
<evidence type="ECO:0000313" key="8">
    <source>
        <dbReference type="Proteomes" id="UP000274920"/>
    </source>
</evidence>
<dbReference type="InterPro" id="IPR050678">
    <property type="entry name" value="DNA_Partitioning_ATPase"/>
</dbReference>
<reference evidence="7" key="1">
    <citation type="submission" date="2018-10" db="EMBL/GenBank/DDBJ databases">
        <title>Schaedlerella arabinophila gen. nov. sp. nov., isolated from the mouse intestinal tract and comparative analysis with the genome of the closely related altered Schaedler flora strain ASF502.</title>
        <authorList>
            <person name="Miyake S."/>
            <person name="Soh M."/>
            <person name="Seedorf H."/>
        </authorList>
    </citation>
    <scope>NUCLEOTIDE SEQUENCE [LARGE SCALE GENOMIC DNA]</scope>
    <source>
        <strain evidence="7">DSM 106076</strain>
    </source>
</reference>